<dbReference type="PROSITE" id="PS50865">
    <property type="entry name" value="ZF_MYND_2"/>
    <property type="match status" value="1"/>
</dbReference>
<name>A0A067SMK9_GALM3</name>
<dbReference type="Proteomes" id="UP000027222">
    <property type="component" value="Unassembled WGS sequence"/>
</dbReference>
<evidence type="ECO:0000256" key="4">
    <source>
        <dbReference type="PROSITE-ProRule" id="PRU00134"/>
    </source>
</evidence>
<evidence type="ECO:0000259" key="5">
    <source>
        <dbReference type="PROSITE" id="PS50865"/>
    </source>
</evidence>
<evidence type="ECO:0000256" key="1">
    <source>
        <dbReference type="ARBA" id="ARBA00022723"/>
    </source>
</evidence>
<protein>
    <recommendedName>
        <fullName evidence="5">MYND-type domain-containing protein</fullName>
    </recommendedName>
</protein>
<proteinExistence type="predicted"/>
<organism evidence="6 7">
    <name type="scientific">Galerina marginata (strain CBS 339.88)</name>
    <dbReference type="NCBI Taxonomy" id="685588"/>
    <lineage>
        <taxon>Eukaryota</taxon>
        <taxon>Fungi</taxon>
        <taxon>Dikarya</taxon>
        <taxon>Basidiomycota</taxon>
        <taxon>Agaricomycotina</taxon>
        <taxon>Agaricomycetes</taxon>
        <taxon>Agaricomycetidae</taxon>
        <taxon>Agaricales</taxon>
        <taxon>Agaricineae</taxon>
        <taxon>Strophariaceae</taxon>
        <taxon>Galerina</taxon>
    </lineage>
</organism>
<dbReference type="SUPFAM" id="SSF144232">
    <property type="entry name" value="HIT/MYND zinc finger-like"/>
    <property type="match status" value="1"/>
</dbReference>
<dbReference type="Gene3D" id="6.10.140.2220">
    <property type="match status" value="1"/>
</dbReference>
<dbReference type="InterPro" id="IPR002893">
    <property type="entry name" value="Znf_MYND"/>
</dbReference>
<evidence type="ECO:0000256" key="3">
    <source>
        <dbReference type="ARBA" id="ARBA00022833"/>
    </source>
</evidence>
<dbReference type="OrthoDB" id="432970at2759"/>
<accession>A0A067SMK9</accession>
<keyword evidence="3" id="KW-0862">Zinc</keyword>
<keyword evidence="7" id="KW-1185">Reference proteome</keyword>
<reference evidence="7" key="1">
    <citation type="journal article" date="2014" name="Proc. Natl. Acad. Sci. U.S.A.">
        <title>Extensive sampling of basidiomycete genomes demonstrates inadequacy of the white-rot/brown-rot paradigm for wood decay fungi.</title>
        <authorList>
            <person name="Riley R."/>
            <person name="Salamov A.A."/>
            <person name="Brown D.W."/>
            <person name="Nagy L.G."/>
            <person name="Floudas D."/>
            <person name="Held B.W."/>
            <person name="Levasseur A."/>
            <person name="Lombard V."/>
            <person name="Morin E."/>
            <person name="Otillar R."/>
            <person name="Lindquist E.A."/>
            <person name="Sun H."/>
            <person name="LaButti K.M."/>
            <person name="Schmutz J."/>
            <person name="Jabbour D."/>
            <person name="Luo H."/>
            <person name="Baker S.E."/>
            <person name="Pisabarro A.G."/>
            <person name="Walton J.D."/>
            <person name="Blanchette R.A."/>
            <person name="Henrissat B."/>
            <person name="Martin F."/>
            <person name="Cullen D."/>
            <person name="Hibbett D.S."/>
            <person name="Grigoriev I.V."/>
        </authorList>
    </citation>
    <scope>NUCLEOTIDE SEQUENCE [LARGE SCALE GENOMIC DNA]</scope>
    <source>
        <strain evidence="7">CBS 339.88</strain>
    </source>
</reference>
<dbReference type="STRING" id="685588.A0A067SMK9"/>
<evidence type="ECO:0000313" key="7">
    <source>
        <dbReference type="Proteomes" id="UP000027222"/>
    </source>
</evidence>
<evidence type="ECO:0000313" key="6">
    <source>
        <dbReference type="EMBL" id="KDR72151.1"/>
    </source>
</evidence>
<dbReference type="AlphaFoldDB" id="A0A067SMK9"/>
<dbReference type="HOGENOM" id="CLU_106805_0_0_1"/>
<sequence length="183" mass="20769">MPSTPTCSVCKKPGNDTITIQRCSGCRSRFYCGRECQNSDWRAHKAICGKTVQWYDEFRKCQDGSIHEGRLELITWPNKKDGTGWGGCFAEESDDLRRKFEDEFNGDEAKFHAYWPQGFRWTCCGTDAGMDWGCDHHGTGSRACTCDFCRSGRPLPNSIFNEKNASRHGLTLLRGPDPRSFYG</sequence>
<dbReference type="Pfam" id="PF01753">
    <property type="entry name" value="zf-MYND"/>
    <property type="match status" value="1"/>
</dbReference>
<evidence type="ECO:0000256" key="2">
    <source>
        <dbReference type="ARBA" id="ARBA00022771"/>
    </source>
</evidence>
<dbReference type="GO" id="GO:0008270">
    <property type="term" value="F:zinc ion binding"/>
    <property type="evidence" value="ECO:0007669"/>
    <property type="project" value="UniProtKB-KW"/>
</dbReference>
<dbReference type="PROSITE" id="PS01360">
    <property type="entry name" value="ZF_MYND_1"/>
    <property type="match status" value="1"/>
</dbReference>
<keyword evidence="2 4" id="KW-0863">Zinc-finger</keyword>
<keyword evidence="1" id="KW-0479">Metal-binding</keyword>
<gene>
    <name evidence="6" type="ORF">GALMADRAFT_126628</name>
</gene>
<dbReference type="EMBL" id="KL142390">
    <property type="protein sequence ID" value="KDR72151.1"/>
    <property type="molecule type" value="Genomic_DNA"/>
</dbReference>
<feature type="domain" description="MYND-type" evidence="5">
    <location>
        <begin position="7"/>
        <end position="48"/>
    </location>
</feature>